<dbReference type="Pfam" id="PF00079">
    <property type="entry name" value="Serpin"/>
    <property type="match status" value="1"/>
</dbReference>
<protein>
    <submittedName>
        <fullName evidence="4">Serine proteinase inhibitor</fullName>
    </submittedName>
</protein>
<name>A0A0B1THS4_OESDE</name>
<dbReference type="Gene3D" id="2.30.39.10">
    <property type="entry name" value="Alpha-1-antitrypsin, domain 1"/>
    <property type="match status" value="1"/>
</dbReference>
<sequence>MAPTHDVTEGLITAETDFGLNLIRQSASNEQLVVSPLSIILALSIVRAGAKGETKEQISRAISGGAKDEEIEEYYSNLSKDVLNSTEDVQTRIASAFFMDKRFEINKHYSEIIAERYLAKVEALDFEQPNETAKIIDIFVKDTTAGKIQDFVTEDMVQGAFSLLINAVYFTAKWEHEFDRYSTVKDTFFSNENDKRRIDFLNEYQVDRLYAEDEDVQFLSLRYKDTSYAFNILLPKKRFTLHEIKEKVSGARIQQLLSQLRMTFITISIPKMSIETEFDLKKALLAMGITRMFSEEADFTAITEQFLRVSDAAHKAIIEVDEEGTTAAASTAVKMVSDSLRLEQPVEFNANHPFMFVLTKDKNPLFMGQFA</sequence>
<dbReference type="SMART" id="SM00093">
    <property type="entry name" value="SERPIN"/>
    <property type="match status" value="1"/>
</dbReference>
<dbReference type="InterPro" id="IPR042178">
    <property type="entry name" value="Serpin_sf_1"/>
</dbReference>
<dbReference type="PANTHER" id="PTHR11461">
    <property type="entry name" value="SERINE PROTEASE INHIBITOR, SERPIN"/>
    <property type="match status" value="1"/>
</dbReference>
<dbReference type="InterPro" id="IPR036186">
    <property type="entry name" value="Serpin_sf"/>
</dbReference>
<proteinExistence type="inferred from homology"/>
<dbReference type="EMBL" id="KN549983">
    <property type="protein sequence ID" value="KHJ95377.1"/>
    <property type="molecule type" value="Genomic_DNA"/>
</dbReference>
<dbReference type="PROSITE" id="PS00284">
    <property type="entry name" value="SERPIN"/>
    <property type="match status" value="1"/>
</dbReference>
<evidence type="ECO:0000256" key="1">
    <source>
        <dbReference type="ARBA" id="ARBA00009500"/>
    </source>
</evidence>
<dbReference type="Proteomes" id="UP000053660">
    <property type="component" value="Unassembled WGS sequence"/>
</dbReference>
<keyword evidence="5" id="KW-1185">Reference proteome</keyword>
<dbReference type="InterPro" id="IPR023796">
    <property type="entry name" value="Serpin_dom"/>
</dbReference>
<dbReference type="SUPFAM" id="SSF56574">
    <property type="entry name" value="Serpins"/>
    <property type="match status" value="1"/>
</dbReference>
<comment type="similarity">
    <text evidence="1 2">Belongs to the serpin family.</text>
</comment>
<gene>
    <name evidence="4" type="ORF">OESDEN_04675</name>
</gene>
<dbReference type="InterPro" id="IPR023795">
    <property type="entry name" value="Serpin_CS"/>
</dbReference>
<dbReference type="GO" id="GO:0005615">
    <property type="term" value="C:extracellular space"/>
    <property type="evidence" value="ECO:0007669"/>
    <property type="project" value="InterPro"/>
</dbReference>
<organism evidence="4 5">
    <name type="scientific">Oesophagostomum dentatum</name>
    <name type="common">Nodular worm</name>
    <dbReference type="NCBI Taxonomy" id="61180"/>
    <lineage>
        <taxon>Eukaryota</taxon>
        <taxon>Metazoa</taxon>
        <taxon>Ecdysozoa</taxon>
        <taxon>Nematoda</taxon>
        <taxon>Chromadorea</taxon>
        <taxon>Rhabditida</taxon>
        <taxon>Rhabditina</taxon>
        <taxon>Rhabditomorpha</taxon>
        <taxon>Strongyloidea</taxon>
        <taxon>Strongylidae</taxon>
        <taxon>Oesophagostomum</taxon>
    </lineage>
</organism>
<dbReference type="CDD" id="cd19581">
    <property type="entry name" value="serpinL_nematode"/>
    <property type="match status" value="1"/>
</dbReference>
<accession>A0A0B1THS4</accession>
<evidence type="ECO:0000256" key="2">
    <source>
        <dbReference type="RuleBase" id="RU000411"/>
    </source>
</evidence>
<dbReference type="OrthoDB" id="9518664at2759"/>
<dbReference type="Gene3D" id="3.30.497.10">
    <property type="entry name" value="Antithrombin, subunit I, domain 2"/>
    <property type="match status" value="1"/>
</dbReference>
<dbReference type="InterPro" id="IPR042185">
    <property type="entry name" value="Serpin_sf_2"/>
</dbReference>
<dbReference type="GO" id="GO:0004867">
    <property type="term" value="F:serine-type endopeptidase inhibitor activity"/>
    <property type="evidence" value="ECO:0007669"/>
    <property type="project" value="InterPro"/>
</dbReference>
<feature type="domain" description="Serpin" evidence="3">
    <location>
        <begin position="20"/>
        <end position="371"/>
    </location>
</feature>
<evidence type="ECO:0000259" key="3">
    <source>
        <dbReference type="SMART" id="SM00093"/>
    </source>
</evidence>
<dbReference type="AlphaFoldDB" id="A0A0B1THS4"/>
<dbReference type="PANTHER" id="PTHR11461:SF211">
    <property type="entry name" value="GH10112P-RELATED"/>
    <property type="match status" value="1"/>
</dbReference>
<reference evidence="4 5" key="1">
    <citation type="submission" date="2014-03" db="EMBL/GenBank/DDBJ databases">
        <title>Draft genome of the hookworm Oesophagostomum dentatum.</title>
        <authorList>
            <person name="Mitreva M."/>
        </authorList>
    </citation>
    <scope>NUCLEOTIDE SEQUENCE [LARGE SCALE GENOMIC DNA]</scope>
    <source>
        <strain evidence="4 5">OD-Hann</strain>
    </source>
</reference>
<evidence type="ECO:0000313" key="5">
    <source>
        <dbReference type="Proteomes" id="UP000053660"/>
    </source>
</evidence>
<dbReference type="InterPro" id="IPR000215">
    <property type="entry name" value="Serpin_fam"/>
</dbReference>
<evidence type="ECO:0000313" key="4">
    <source>
        <dbReference type="EMBL" id="KHJ95377.1"/>
    </source>
</evidence>